<dbReference type="EMBL" id="LR797135">
    <property type="protein sequence ID" value="CAB4189323.1"/>
    <property type="molecule type" value="Genomic_DNA"/>
</dbReference>
<dbReference type="Gene3D" id="2.40.30.20">
    <property type="match status" value="1"/>
</dbReference>
<protein>
    <submittedName>
        <fullName evidence="1">Uncharacterized protein</fullName>
    </submittedName>
</protein>
<organism evidence="1">
    <name type="scientific">uncultured Caudovirales phage</name>
    <dbReference type="NCBI Taxonomy" id="2100421"/>
    <lineage>
        <taxon>Viruses</taxon>
        <taxon>Duplodnaviria</taxon>
        <taxon>Heunggongvirae</taxon>
        <taxon>Uroviricota</taxon>
        <taxon>Caudoviricetes</taxon>
        <taxon>Peduoviridae</taxon>
        <taxon>Maltschvirus</taxon>
        <taxon>Maltschvirus maltsch</taxon>
    </lineage>
</organism>
<evidence type="ECO:0000313" key="1">
    <source>
        <dbReference type="EMBL" id="CAB4189323.1"/>
    </source>
</evidence>
<reference evidence="1" key="1">
    <citation type="submission" date="2020-05" db="EMBL/GenBank/DDBJ databases">
        <authorList>
            <person name="Chiriac C."/>
            <person name="Salcher M."/>
            <person name="Ghai R."/>
            <person name="Kavagutti S V."/>
        </authorList>
    </citation>
    <scope>NUCLEOTIDE SEQUENCE</scope>
</reference>
<dbReference type="InterPro" id="IPR023366">
    <property type="entry name" value="ATP_synth_asu-like_sf"/>
</dbReference>
<name>A0A6J5QY07_9CAUD</name>
<accession>A0A6J5QY07</accession>
<sequence>MATAPFQLWLDGPSISTAIRVSSTVTITTTSSHGIVTGSYVQMAGFTGAIGTTMNGVYLATVTSGTSFTVSSAGSAGTAVTAISLTSEVFSYDLLNPLNNYANGDRGSALFVPLESLSMSASGDGEPAQINFTVIQQDTPNSTPWFLTTPDQTRIRLVKADTGAVPATGQGYFRGFVQNISARMTGSGQGTIADISGLDVNALLDRVIVYGTVR</sequence>
<gene>
    <name evidence="1" type="ORF">UFOVP1184_21</name>
</gene>
<proteinExistence type="predicted"/>